<dbReference type="EMBL" id="JBHRXI010000010">
    <property type="protein sequence ID" value="MFC3614534.1"/>
    <property type="molecule type" value="Genomic_DNA"/>
</dbReference>
<organism evidence="11 12">
    <name type="scientific">Lutimaribacter marinistellae</name>
    <dbReference type="NCBI Taxonomy" id="1820329"/>
    <lineage>
        <taxon>Bacteria</taxon>
        <taxon>Pseudomonadati</taxon>
        <taxon>Pseudomonadota</taxon>
        <taxon>Alphaproteobacteria</taxon>
        <taxon>Rhodobacterales</taxon>
        <taxon>Roseobacteraceae</taxon>
        <taxon>Lutimaribacter</taxon>
    </lineage>
</organism>
<dbReference type="SUPFAM" id="SSF56672">
    <property type="entry name" value="DNA/RNA polymerases"/>
    <property type="match status" value="1"/>
</dbReference>
<dbReference type="Proteomes" id="UP001595629">
    <property type="component" value="Unassembled WGS sequence"/>
</dbReference>
<evidence type="ECO:0000313" key="12">
    <source>
        <dbReference type="Proteomes" id="UP001595629"/>
    </source>
</evidence>
<keyword evidence="2 11" id="KW-0808">Transferase</keyword>
<dbReference type="InterPro" id="IPR043128">
    <property type="entry name" value="Rev_trsase/Diguanyl_cyclase"/>
</dbReference>
<comment type="similarity">
    <text evidence="8">Belongs to the bacterial reverse transcriptase family.</text>
</comment>
<evidence type="ECO:0000256" key="9">
    <source>
        <dbReference type="ARBA" id="ARBA00048173"/>
    </source>
</evidence>
<dbReference type="PRINTS" id="PR00866">
    <property type="entry name" value="RNADNAPOLMS"/>
</dbReference>
<dbReference type="PROSITE" id="PS50878">
    <property type="entry name" value="RT_POL"/>
    <property type="match status" value="1"/>
</dbReference>
<dbReference type="InterPro" id="IPR000477">
    <property type="entry name" value="RT_dom"/>
</dbReference>
<evidence type="ECO:0000256" key="8">
    <source>
        <dbReference type="ARBA" id="ARBA00034120"/>
    </source>
</evidence>
<dbReference type="Pfam" id="PF00078">
    <property type="entry name" value="RVT_1"/>
    <property type="match status" value="1"/>
</dbReference>
<keyword evidence="7" id="KW-0051">Antiviral defense</keyword>
<evidence type="ECO:0000256" key="7">
    <source>
        <dbReference type="ARBA" id="ARBA00023118"/>
    </source>
</evidence>
<keyword evidence="4" id="KW-0479">Metal-binding</keyword>
<evidence type="ECO:0000256" key="1">
    <source>
        <dbReference type="ARBA" id="ARBA00012493"/>
    </source>
</evidence>
<evidence type="ECO:0000256" key="3">
    <source>
        <dbReference type="ARBA" id="ARBA00022695"/>
    </source>
</evidence>
<dbReference type="PANTHER" id="PTHR34047:SF7">
    <property type="entry name" value="RNA-DIRECTED DNA POLYMERASE"/>
    <property type="match status" value="1"/>
</dbReference>
<comment type="catalytic activity">
    <reaction evidence="9">
        <text>DNA(n) + a 2'-deoxyribonucleoside 5'-triphosphate = DNA(n+1) + diphosphate</text>
        <dbReference type="Rhea" id="RHEA:22508"/>
        <dbReference type="Rhea" id="RHEA-COMP:17339"/>
        <dbReference type="Rhea" id="RHEA-COMP:17340"/>
        <dbReference type="ChEBI" id="CHEBI:33019"/>
        <dbReference type="ChEBI" id="CHEBI:61560"/>
        <dbReference type="ChEBI" id="CHEBI:173112"/>
        <dbReference type="EC" id="2.7.7.49"/>
    </reaction>
</comment>
<dbReference type="GO" id="GO:0003964">
    <property type="term" value="F:RNA-directed DNA polymerase activity"/>
    <property type="evidence" value="ECO:0007669"/>
    <property type="project" value="UniProtKB-KW"/>
</dbReference>
<evidence type="ECO:0000256" key="5">
    <source>
        <dbReference type="ARBA" id="ARBA00022842"/>
    </source>
</evidence>
<sequence>MNKPDITKWQSYFKDIGLRDDLIEAYLPFIKQCLTQEIPPIFERNHLSLLVGRSNDDLMAMAFGTQSFYREFRLKKRSGGYRKIRAPYPSLLEVQQWINDYILKSANLPNCATGFREGYSIIDNAKMHCGRDELLKVDVKDFFPTINFSRVIKVFLNFGYPSDVSFILSRLCTLNGELPQGAASSPMLSNIICNDMDRRMVKLCKSHRLRYTRYADDIAISGKNIPKGVARLFFEIIESEGFGINEKKIRFLKKGERKIVTGLDITTGSPRVTRKFRRDIQRDVYFVWSAGLSSHVARRRIFAPNYVDHLEGRVQFWASVEPENRQMQRTLDRIRIIRAVHGSTTAIG</sequence>
<name>A0ABV7TG23_9RHOB</name>
<dbReference type="InterPro" id="IPR043502">
    <property type="entry name" value="DNA/RNA_pol_sf"/>
</dbReference>
<keyword evidence="3 11" id="KW-0548">Nucleotidyltransferase</keyword>
<evidence type="ECO:0000259" key="10">
    <source>
        <dbReference type="PROSITE" id="PS50878"/>
    </source>
</evidence>
<keyword evidence="5" id="KW-0460">Magnesium</keyword>
<protein>
    <recommendedName>
        <fullName evidence="1">RNA-directed DNA polymerase</fullName>
        <ecNumber evidence="1">2.7.7.49</ecNumber>
    </recommendedName>
</protein>
<comment type="caution">
    <text evidence="11">The sequence shown here is derived from an EMBL/GenBank/DDBJ whole genome shotgun (WGS) entry which is preliminary data.</text>
</comment>
<feature type="domain" description="Reverse transcriptase" evidence="10">
    <location>
        <begin position="1"/>
        <end position="265"/>
    </location>
</feature>
<dbReference type="Gene3D" id="3.30.70.270">
    <property type="match status" value="1"/>
</dbReference>
<evidence type="ECO:0000256" key="2">
    <source>
        <dbReference type="ARBA" id="ARBA00022679"/>
    </source>
</evidence>
<dbReference type="RefSeq" id="WP_386735790.1">
    <property type="nucleotide sequence ID" value="NZ_JBHRXI010000010.1"/>
</dbReference>
<evidence type="ECO:0000256" key="6">
    <source>
        <dbReference type="ARBA" id="ARBA00022918"/>
    </source>
</evidence>
<reference evidence="12" key="1">
    <citation type="journal article" date="2019" name="Int. J. Syst. Evol. Microbiol.">
        <title>The Global Catalogue of Microorganisms (GCM) 10K type strain sequencing project: providing services to taxonomists for standard genome sequencing and annotation.</title>
        <authorList>
            <consortium name="The Broad Institute Genomics Platform"/>
            <consortium name="The Broad Institute Genome Sequencing Center for Infectious Disease"/>
            <person name="Wu L."/>
            <person name="Ma J."/>
        </authorList>
    </citation>
    <scope>NUCLEOTIDE SEQUENCE [LARGE SCALE GENOMIC DNA]</scope>
    <source>
        <strain evidence="12">KCTC 42911</strain>
    </source>
</reference>
<gene>
    <name evidence="11" type="ORF">ACFORG_12230</name>
</gene>
<dbReference type="InterPro" id="IPR000123">
    <property type="entry name" value="Reverse_transcriptase_msDNA"/>
</dbReference>
<keyword evidence="12" id="KW-1185">Reference proteome</keyword>
<dbReference type="InterPro" id="IPR051083">
    <property type="entry name" value="GrpII_Intron_Splice-Mob/Def"/>
</dbReference>
<evidence type="ECO:0000256" key="4">
    <source>
        <dbReference type="ARBA" id="ARBA00022723"/>
    </source>
</evidence>
<proteinExistence type="inferred from homology"/>
<keyword evidence="6 11" id="KW-0695">RNA-directed DNA polymerase</keyword>
<accession>A0ABV7TG23</accession>
<dbReference type="EC" id="2.7.7.49" evidence="1"/>
<evidence type="ECO:0000313" key="11">
    <source>
        <dbReference type="EMBL" id="MFC3614534.1"/>
    </source>
</evidence>
<dbReference type="CDD" id="cd03487">
    <property type="entry name" value="RT_Bac_retron_II"/>
    <property type="match status" value="1"/>
</dbReference>
<dbReference type="PANTHER" id="PTHR34047">
    <property type="entry name" value="NUCLEAR INTRON MATURASE 1, MITOCHONDRIAL-RELATED"/>
    <property type="match status" value="1"/>
</dbReference>